<gene>
    <name evidence="4" type="ORF">GCM10010394_29510</name>
</gene>
<dbReference type="PROSITE" id="PS00018">
    <property type="entry name" value="EF_HAND_1"/>
    <property type="match status" value="1"/>
</dbReference>
<dbReference type="RefSeq" id="WP_344074016.1">
    <property type="nucleotide sequence ID" value="NZ_BAAACA010000014.1"/>
</dbReference>
<organism evidence="4 5">
    <name type="scientific">Streptomyces crystallinus</name>
    <dbReference type="NCBI Taxonomy" id="68191"/>
    <lineage>
        <taxon>Bacteria</taxon>
        <taxon>Bacillati</taxon>
        <taxon>Actinomycetota</taxon>
        <taxon>Actinomycetes</taxon>
        <taxon>Kitasatosporales</taxon>
        <taxon>Streptomycetaceae</taxon>
        <taxon>Streptomyces</taxon>
    </lineage>
</organism>
<dbReference type="Pfam" id="PF13360">
    <property type="entry name" value="PQQ_2"/>
    <property type="match status" value="2"/>
</dbReference>
<dbReference type="Gene3D" id="2.130.10.10">
    <property type="entry name" value="YVTN repeat-like/Quinoprotein amine dehydrogenase"/>
    <property type="match status" value="2"/>
</dbReference>
<evidence type="ECO:0000313" key="5">
    <source>
        <dbReference type="Proteomes" id="UP001500668"/>
    </source>
</evidence>
<feature type="domain" description="Pyrrolo-quinoline quinone repeat" evidence="3">
    <location>
        <begin position="372"/>
        <end position="466"/>
    </location>
</feature>
<keyword evidence="5" id="KW-1185">Reference proteome</keyword>
<dbReference type="InterPro" id="IPR011600">
    <property type="entry name" value="Pept_C14_caspase"/>
</dbReference>
<dbReference type="SUPFAM" id="SSF52129">
    <property type="entry name" value="Caspase-like"/>
    <property type="match status" value="1"/>
</dbReference>
<dbReference type="Proteomes" id="UP001500668">
    <property type="component" value="Unassembled WGS sequence"/>
</dbReference>
<reference evidence="5" key="1">
    <citation type="journal article" date="2019" name="Int. J. Syst. Evol. Microbiol.">
        <title>The Global Catalogue of Microorganisms (GCM) 10K type strain sequencing project: providing services to taxonomists for standard genome sequencing and annotation.</title>
        <authorList>
            <consortium name="The Broad Institute Genomics Platform"/>
            <consortium name="The Broad Institute Genome Sequencing Center for Infectious Disease"/>
            <person name="Wu L."/>
            <person name="Ma J."/>
        </authorList>
    </citation>
    <scope>NUCLEOTIDE SEQUENCE [LARGE SCALE GENOMIC DNA]</scope>
    <source>
        <strain evidence="5">JCM 5067</strain>
    </source>
</reference>
<feature type="region of interest" description="Disordered" evidence="1">
    <location>
        <begin position="313"/>
        <end position="335"/>
    </location>
</feature>
<sequence>MGRRLALLVATYEYEDAGLRRLTAPAHDAEALAEVLRDPEIAGFEVTTLINEPHYRAGEAIGELFRDRRRDDLTLLYFTGHGLKDDEGRLHLAMGNTRRDNLAFTSLPAELIDRAMTGCASRQQVLILDCCYSGAFPAGRLAKGDTDMHTLERFRGSGRSVLTASDATQYSFEGDRLHGLAPQSVFTRHLVSGLRDGSADLDGDGDITLDELYAYVHDKVVEEMPQQRPKKQENVEGRIVIARNVHWRLPEHLRHALASPVPADRLGAIEGLAHRYQVGNATVREQVAREMRRLLDDDSRAVSTAAAARFDPLLGTAGPGAATPGQGSSAALAPSAPNRASTATIRWSFPTEAAVHAELAVVNGLVCVGNSFGRVHAVEVTTGRGHWQFEAENPVRAVLAVTEGALAVAEGPCVHMLNAYSGGERWQFGVRQQSGVALETDGGALYVASANSVDALNIATGKKIWRFCPRLAYFRWLAAAGGLVWTATDRAVYGVHAATGKRTWRTAITAPVSSRSALSGWVLYVGSGDGQLYAVDALTGEVRWRTPAGGAITTSPAVADGLVCVSTETGLVCGIDAATGEIRWQSAGPTLTRSSPAVAGGMVYVGSADGHLYALHAETGTEQWRIPTTLGIQPPPLVSGGVVYVANASGRLYAVDTRGGA</sequence>
<dbReference type="InterPro" id="IPR015943">
    <property type="entry name" value="WD40/YVTN_repeat-like_dom_sf"/>
</dbReference>
<dbReference type="PANTHER" id="PTHR34512:SF30">
    <property type="entry name" value="OUTER MEMBRANE PROTEIN ASSEMBLY FACTOR BAMB"/>
    <property type="match status" value="1"/>
</dbReference>
<dbReference type="PANTHER" id="PTHR34512">
    <property type="entry name" value="CELL SURFACE PROTEIN"/>
    <property type="match status" value="1"/>
</dbReference>
<dbReference type="SUPFAM" id="SSF50998">
    <property type="entry name" value="Quinoprotein alcohol dehydrogenase-like"/>
    <property type="match status" value="1"/>
</dbReference>
<comment type="caution">
    <text evidence="4">The sequence shown here is derived from an EMBL/GenBank/DDBJ whole genome shotgun (WGS) entry which is preliminary data.</text>
</comment>
<protein>
    <submittedName>
        <fullName evidence="4">Uncharacterized protein</fullName>
    </submittedName>
</protein>
<evidence type="ECO:0000256" key="1">
    <source>
        <dbReference type="SAM" id="MobiDB-lite"/>
    </source>
</evidence>
<dbReference type="InterPro" id="IPR002372">
    <property type="entry name" value="PQQ_rpt_dom"/>
</dbReference>
<feature type="compositionally biased region" description="Low complexity" evidence="1">
    <location>
        <begin position="315"/>
        <end position="331"/>
    </location>
</feature>
<dbReference type="Pfam" id="PF00656">
    <property type="entry name" value="Peptidase_C14"/>
    <property type="match status" value="1"/>
</dbReference>
<dbReference type="InterPro" id="IPR029030">
    <property type="entry name" value="Caspase-like_dom_sf"/>
</dbReference>
<feature type="domain" description="Pyrrolo-quinoline quinone repeat" evidence="3">
    <location>
        <begin position="491"/>
        <end position="660"/>
    </location>
</feature>
<dbReference type="Gene3D" id="3.40.50.1460">
    <property type="match status" value="1"/>
</dbReference>
<dbReference type="InterPro" id="IPR011047">
    <property type="entry name" value="Quinoprotein_ADH-like_sf"/>
</dbReference>
<dbReference type="SUPFAM" id="SSF50969">
    <property type="entry name" value="YVTN repeat-like/Quinoprotein amine dehydrogenase"/>
    <property type="match status" value="1"/>
</dbReference>
<feature type="domain" description="Peptidase C14 caspase" evidence="2">
    <location>
        <begin position="3"/>
        <end position="229"/>
    </location>
</feature>
<accession>A0ABP3R0B7</accession>
<evidence type="ECO:0000259" key="2">
    <source>
        <dbReference type="Pfam" id="PF00656"/>
    </source>
</evidence>
<dbReference type="InterPro" id="IPR011044">
    <property type="entry name" value="Quino_amine_DH_bsu"/>
</dbReference>
<dbReference type="EMBL" id="BAAACA010000014">
    <property type="protein sequence ID" value="GAA0598031.1"/>
    <property type="molecule type" value="Genomic_DNA"/>
</dbReference>
<evidence type="ECO:0000259" key="3">
    <source>
        <dbReference type="Pfam" id="PF13360"/>
    </source>
</evidence>
<dbReference type="SMART" id="SM00564">
    <property type="entry name" value="PQQ"/>
    <property type="match status" value="8"/>
</dbReference>
<name>A0ABP3R0B7_9ACTN</name>
<evidence type="ECO:0000313" key="4">
    <source>
        <dbReference type="EMBL" id="GAA0598031.1"/>
    </source>
</evidence>
<proteinExistence type="predicted"/>
<dbReference type="InterPro" id="IPR018391">
    <property type="entry name" value="PQQ_b-propeller_rpt"/>
</dbReference>
<dbReference type="InterPro" id="IPR018247">
    <property type="entry name" value="EF_Hand_1_Ca_BS"/>
</dbReference>
<dbReference type="NCBIfam" id="NF047832">
    <property type="entry name" value="caspase_w_EACC1"/>
    <property type="match status" value="1"/>
</dbReference>